<feature type="domain" description="J" evidence="1">
    <location>
        <begin position="35"/>
        <end position="99"/>
    </location>
</feature>
<dbReference type="PRINTS" id="PR00625">
    <property type="entry name" value="JDOMAIN"/>
</dbReference>
<gene>
    <name evidence="2" type="ORF">RJ641_004306</name>
</gene>
<dbReference type="SMART" id="SM00271">
    <property type="entry name" value="DnaJ"/>
    <property type="match status" value="1"/>
</dbReference>
<dbReference type="Pfam" id="PF00226">
    <property type="entry name" value="DnaJ"/>
    <property type="match status" value="1"/>
</dbReference>
<evidence type="ECO:0000313" key="2">
    <source>
        <dbReference type="EMBL" id="KAK6930212.1"/>
    </source>
</evidence>
<dbReference type="AlphaFoldDB" id="A0AAN8Z9Z4"/>
<dbReference type="PROSITE" id="PS50076">
    <property type="entry name" value="DNAJ_2"/>
    <property type="match status" value="1"/>
</dbReference>
<dbReference type="InterPro" id="IPR001623">
    <property type="entry name" value="DnaJ_domain"/>
</dbReference>
<dbReference type="PROSITE" id="PS00636">
    <property type="entry name" value="DNAJ_1"/>
    <property type="match status" value="1"/>
</dbReference>
<keyword evidence="3" id="KW-1185">Reference proteome</keyword>
<organism evidence="2 3">
    <name type="scientific">Dillenia turbinata</name>
    <dbReference type="NCBI Taxonomy" id="194707"/>
    <lineage>
        <taxon>Eukaryota</taxon>
        <taxon>Viridiplantae</taxon>
        <taxon>Streptophyta</taxon>
        <taxon>Embryophyta</taxon>
        <taxon>Tracheophyta</taxon>
        <taxon>Spermatophyta</taxon>
        <taxon>Magnoliopsida</taxon>
        <taxon>eudicotyledons</taxon>
        <taxon>Gunneridae</taxon>
        <taxon>Pentapetalae</taxon>
        <taxon>Dilleniales</taxon>
        <taxon>Dilleniaceae</taxon>
        <taxon>Dillenia</taxon>
    </lineage>
</organism>
<dbReference type="Proteomes" id="UP001370490">
    <property type="component" value="Unassembled WGS sequence"/>
</dbReference>
<dbReference type="Gene3D" id="1.10.287.110">
    <property type="entry name" value="DnaJ domain"/>
    <property type="match status" value="1"/>
</dbReference>
<reference evidence="2 3" key="1">
    <citation type="submission" date="2023-12" db="EMBL/GenBank/DDBJ databases">
        <title>A high-quality genome assembly for Dillenia turbinata (Dilleniales).</title>
        <authorList>
            <person name="Chanderbali A."/>
        </authorList>
    </citation>
    <scope>NUCLEOTIDE SEQUENCE [LARGE SCALE GENOMIC DNA]</scope>
    <source>
        <strain evidence="2">LSX21</strain>
        <tissue evidence="2">Leaf</tissue>
    </source>
</reference>
<dbReference type="SUPFAM" id="SSF46565">
    <property type="entry name" value="Chaperone J-domain"/>
    <property type="match status" value="1"/>
</dbReference>
<dbReference type="CDD" id="cd06257">
    <property type="entry name" value="DnaJ"/>
    <property type="match status" value="1"/>
</dbReference>
<evidence type="ECO:0000259" key="1">
    <source>
        <dbReference type="PROSITE" id="PS50076"/>
    </source>
</evidence>
<dbReference type="PANTHER" id="PTHR44137">
    <property type="entry name" value="BNAC03G44070D PROTEIN"/>
    <property type="match status" value="1"/>
</dbReference>
<dbReference type="InterPro" id="IPR018253">
    <property type="entry name" value="DnaJ_domain_CS"/>
</dbReference>
<sequence length="241" mass="27812">MGRNNQKKESDAAKSNLVTEICSIACSLSSSSFIDWYLLLQVKENADIDTIRRQYLKLALQLHPDKNKHPKADIAFKLVSEGYSCLCDDNKRRAFDLERWKSLSLKRNELPDPYSACNFESNPTASNLNGLHPKDCPRSDKARPGLKDFRDRLKEEIRVIENCLKANSASRKEFPLFNPESMFEGYPHNRTRIYKKAENIRYLQERSGQGYRRERGKCDTPVFDIASERETFRSKGACFSS</sequence>
<dbReference type="EMBL" id="JBAMMX010000012">
    <property type="protein sequence ID" value="KAK6930212.1"/>
    <property type="molecule type" value="Genomic_DNA"/>
</dbReference>
<dbReference type="InterPro" id="IPR036869">
    <property type="entry name" value="J_dom_sf"/>
</dbReference>
<evidence type="ECO:0000313" key="3">
    <source>
        <dbReference type="Proteomes" id="UP001370490"/>
    </source>
</evidence>
<dbReference type="PANTHER" id="PTHR44137:SF13">
    <property type="entry name" value="CHAPERONE DNAJ-DOMAIN SUPERFAMILY PROTEIN"/>
    <property type="match status" value="1"/>
</dbReference>
<accession>A0AAN8Z9Z4</accession>
<comment type="caution">
    <text evidence="2">The sequence shown here is derived from an EMBL/GenBank/DDBJ whole genome shotgun (WGS) entry which is preliminary data.</text>
</comment>
<proteinExistence type="predicted"/>
<name>A0AAN8Z9Z4_9MAGN</name>
<protein>
    <submittedName>
        <fullName evidence="2">DnaJ domain</fullName>
    </submittedName>
</protein>